<keyword evidence="11" id="KW-0961">Cell wall biogenesis/degradation</keyword>
<feature type="domain" description="Peptidase S11 D-Ala-D-Ala carboxypeptidase A C-terminal" evidence="17">
    <location>
        <begin position="265"/>
        <end position="355"/>
    </location>
</feature>
<dbReference type="RefSeq" id="WP_166192482.1">
    <property type="nucleotide sequence ID" value="NZ_CP049811.1"/>
</dbReference>
<dbReference type="InterPro" id="IPR001967">
    <property type="entry name" value="Peptidase_S11_N"/>
</dbReference>
<dbReference type="EMBL" id="CP049811">
    <property type="protein sequence ID" value="QIK41525.1"/>
    <property type="molecule type" value="Genomic_DNA"/>
</dbReference>
<evidence type="ECO:0000256" key="2">
    <source>
        <dbReference type="ARBA" id="ARBA00004752"/>
    </source>
</evidence>
<dbReference type="InterPro" id="IPR012338">
    <property type="entry name" value="Beta-lactam/transpept-like"/>
</dbReference>
<evidence type="ECO:0000256" key="5">
    <source>
        <dbReference type="ARBA" id="ARBA00022645"/>
    </source>
</evidence>
<evidence type="ECO:0000256" key="4">
    <source>
        <dbReference type="ARBA" id="ARBA00012448"/>
    </source>
</evidence>
<organism evidence="18 19">
    <name type="scientific">Pontivivens nitratireducens</name>
    <dbReference type="NCBI Taxonomy" id="2758038"/>
    <lineage>
        <taxon>Bacteria</taxon>
        <taxon>Pseudomonadati</taxon>
        <taxon>Pseudomonadota</taxon>
        <taxon>Alphaproteobacteria</taxon>
        <taxon>Rhodobacterales</taxon>
        <taxon>Paracoccaceae</taxon>
        <taxon>Pontivivens</taxon>
    </lineage>
</organism>
<evidence type="ECO:0000256" key="1">
    <source>
        <dbReference type="ARBA" id="ARBA00003217"/>
    </source>
</evidence>
<name>A0A6G7VNT4_9RHOB</name>
<evidence type="ECO:0000256" key="7">
    <source>
        <dbReference type="ARBA" id="ARBA00022729"/>
    </source>
</evidence>
<comment type="catalytic activity">
    <reaction evidence="12">
        <text>Preferential cleavage: (Ac)2-L-Lys-D-Ala-|-D-Ala. Also transpeptidation of peptidyl-alanyl moieties that are N-acyl substituents of D-alanine.</text>
        <dbReference type="EC" id="3.4.16.4"/>
    </reaction>
</comment>
<evidence type="ECO:0000313" key="18">
    <source>
        <dbReference type="EMBL" id="QIK41525.1"/>
    </source>
</evidence>
<keyword evidence="19" id="KW-1185">Reference proteome</keyword>
<proteinExistence type="inferred from homology"/>
<dbReference type="GO" id="GO:0009002">
    <property type="term" value="F:serine-type D-Ala-D-Ala carboxypeptidase activity"/>
    <property type="evidence" value="ECO:0007669"/>
    <property type="project" value="UniProtKB-EC"/>
</dbReference>
<evidence type="ECO:0000256" key="16">
    <source>
        <dbReference type="SAM" id="SignalP"/>
    </source>
</evidence>
<evidence type="ECO:0000313" key="19">
    <source>
        <dbReference type="Proteomes" id="UP000500791"/>
    </source>
</evidence>
<dbReference type="SUPFAM" id="SSF69189">
    <property type="entry name" value="Penicillin-binding protein associated domain"/>
    <property type="match status" value="1"/>
</dbReference>
<protein>
    <recommendedName>
        <fullName evidence="4">serine-type D-Ala-D-Ala carboxypeptidase</fullName>
        <ecNumber evidence="4">3.4.16.4</ecNumber>
    </recommendedName>
</protein>
<reference evidence="18 19" key="1">
    <citation type="submission" date="2020-03" db="EMBL/GenBank/DDBJ databases">
        <title>Complete genome sequence of Monaibacterium sp. ALG8 with diverse plasmids.</title>
        <authorList>
            <person name="Sun C."/>
        </authorList>
    </citation>
    <scope>NUCLEOTIDE SEQUENCE [LARGE SCALE GENOMIC DNA]</scope>
    <source>
        <strain evidence="18 19">ALG8</strain>
    </source>
</reference>
<feature type="binding site" evidence="14">
    <location>
        <position position="215"/>
    </location>
    <ligand>
        <name>substrate</name>
    </ligand>
</feature>
<dbReference type="InterPro" id="IPR018044">
    <property type="entry name" value="Peptidase_S11"/>
</dbReference>
<dbReference type="Proteomes" id="UP000500791">
    <property type="component" value="Chromosome"/>
</dbReference>
<dbReference type="SUPFAM" id="SSF56601">
    <property type="entry name" value="beta-lactamase/transpeptidase-like"/>
    <property type="match status" value="1"/>
</dbReference>
<evidence type="ECO:0000256" key="9">
    <source>
        <dbReference type="ARBA" id="ARBA00022960"/>
    </source>
</evidence>
<gene>
    <name evidence="18" type="ORF">G8E03_12625</name>
</gene>
<dbReference type="GO" id="GO:0009252">
    <property type="term" value="P:peptidoglycan biosynthetic process"/>
    <property type="evidence" value="ECO:0007669"/>
    <property type="project" value="UniProtKB-UniPathway"/>
</dbReference>
<feature type="signal peptide" evidence="16">
    <location>
        <begin position="1"/>
        <end position="19"/>
    </location>
</feature>
<feature type="chain" id="PRO_5026089258" description="serine-type D-Ala-D-Ala carboxypeptidase" evidence="16">
    <location>
        <begin position="20"/>
        <end position="381"/>
    </location>
</feature>
<dbReference type="PANTHER" id="PTHR21581">
    <property type="entry name" value="D-ALANYL-D-ALANINE CARBOXYPEPTIDASE"/>
    <property type="match status" value="1"/>
</dbReference>
<evidence type="ECO:0000256" key="11">
    <source>
        <dbReference type="ARBA" id="ARBA00023316"/>
    </source>
</evidence>
<keyword evidence="5 18" id="KW-0121">Carboxypeptidase</keyword>
<evidence type="ECO:0000259" key="17">
    <source>
        <dbReference type="SMART" id="SM00936"/>
    </source>
</evidence>
<keyword evidence="7 16" id="KW-0732">Signal</keyword>
<feature type="active site" description="Proton acceptor" evidence="13">
    <location>
        <position position="56"/>
    </location>
</feature>
<evidence type="ECO:0000256" key="10">
    <source>
        <dbReference type="ARBA" id="ARBA00022984"/>
    </source>
</evidence>
<dbReference type="GO" id="GO:0008360">
    <property type="term" value="P:regulation of cell shape"/>
    <property type="evidence" value="ECO:0007669"/>
    <property type="project" value="UniProtKB-KW"/>
</dbReference>
<dbReference type="SMART" id="SM00936">
    <property type="entry name" value="PBP5_C"/>
    <property type="match status" value="1"/>
</dbReference>
<evidence type="ECO:0000256" key="15">
    <source>
        <dbReference type="RuleBase" id="RU004016"/>
    </source>
</evidence>
<accession>A0A6G7VNT4</accession>
<keyword evidence="8" id="KW-0378">Hydrolase</keyword>
<dbReference type="InterPro" id="IPR012907">
    <property type="entry name" value="Peptidase_S11_C"/>
</dbReference>
<dbReference type="EC" id="3.4.16.4" evidence="4"/>
<dbReference type="Pfam" id="PF07943">
    <property type="entry name" value="PBP5_C"/>
    <property type="match status" value="1"/>
</dbReference>
<comment type="pathway">
    <text evidence="2">Cell wall biogenesis; peptidoglycan biosynthesis.</text>
</comment>
<dbReference type="Pfam" id="PF00768">
    <property type="entry name" value="Peptidase_S11"/>
    <property type="match status" value="1"/>
</dbReference>
<evidence type="ECO:0000256" key="6">
    <source>
        <dbReference type="ARBA" id="ARBA00022670"/>
    </source>
</evidence>
<dbReference type="UniPathway" id="UPA00219"/>
<comment type="function">
    <text evidence="1">Removes C-terminal D-alanyl residues from sugar-peptide cell wall precursors.</text>
</comment>
<dbReference type="InterPro" id="IPR037167">
    <property type="entry name" value="Peptidase_S11_C_sf"/>
</dbReference>
<dbReference type="GO" id="GO:0071555">
    <property type="term" value="P:cell wall organization"/>
    <property type="evidence" value="ECO:0007669"/>
    <property type="project" value="UniProtKB-KW"/>
</dbReference>
<keyword evidence="10" id="KW-0573">Peptidoglycan synthesis</keyword>
<feature type="active site" evidence="13">
    <location>
        <position position="113"/>
    </location>
</feature>
<dbReference type="KEGG" id="mon:G8E03_12625"/>
<dbReference type="GO" id="GO:0006508">
    <property type="term" value="P:proteolysis"/>
    <property type="evidence" value="ECO:0007669"/>
    <property type="project" value="UniProtKB-KW"/>
</dbReference>
<evidence type="ECO:0000256" key="3">
    <source>
        <dbReference type="ARBA" id="ARBA00007164"/>
    </source>
</evidence>
<dbReference type="InterPro" id="IPR015956">
    <property type="entry name" value="Peniciliin-bd_prot_C_sf"/>
</dbReference>
<comment type="similarity">
    <text evidence="3 15">Belongs to the peptidase S11 family.</text>
</comment>
<dbReference type="PRINTS" id="PR00725">
    <property type="entry name" value="DADACBPTASE1"/>
</dbReference>
<evidence type="ECO:0000256" key="14">
    <source>
        <dbReference type="PIRSR" id="PIRSR618044-2"/>
    </source>
</evidence>
<dbReference type="PANTHER" id="PTHR21581:SF6">
    <property type="entry name" value="TRAFFICKING PROTEIN PARTICLE COMPLEX SUBUNIT 12"/>
    <property type="match status" value="1"/>
</dbReference>
<evidence type="ECO:0000256" key="12">
    <source>
        <dbReference type="ARBA" id="ARBA00034000"/>
    </source>
</evidence>
<dbReference type="AlphaFoldDB" id="A0A6G7VNT4"/>
<feature type="active site" description="Acyl-ester intermediate" evidence="13">
    <location>
        <position position="53"/>
    </location>
</feature>
<dbReference type="Gene3D" id="2.60.410.10">
    <property type="entry name" value="D-Ala-D-Ala carboxypeptidase, C-terminal domain"/>
    <property type="match status" value="1"/>
</dbReference>
<evidence type="ECO:0000256" key="13">
    <source>
        <dbReference type="PIRSR" id="PIRSR618044-1"/>
    </source>
</evidence>
<keyword evidence="6" id="KW-0645">Protease</keyword>
<evidence type="ECO:0000256" key="8">
    <source>
        <dbReference type="ARBA" id="ARBA00022801"/>
    </source>
</evidence>
<keyword evidence="9" id="KW-0133">Cell shape</keyword>
<dbReference type="Gene3D" id="3.40.710.10">
    <property type="entry name" value="DD-peptidase/beta-lactamase superfamily"/>
    <property type="match status" value="1"/>
</dbReference>
<sequence>MILRIFAVLVFAFAAPISAQTLDTSATAALVVDYDTGAVLLEKNADTPIPPASMSKLMTLNMLFEAIEEGRVDMDDTFPVSANAHGYPGSTMFLETRHDPTVRDLIRGIVVLSGNDACIVVAEHLAGSEGAFASRMTERARELGMDGSTFANATGWPAESHRMSARDLVFLARRMMDEFGEYYPFFAEREFTWNGITQPNRNPLLYSSIAGDGLKTGHTEEAGYGLVGSAVRDGRRIIFMVTGLDSTETRTNESERIAAWAFREFENVTFFDGETPVAQADVWLGEDKQVDLIAGEDIVATLPRGQADEATARVVYDGPVPAPIQAGQHIADLLIETPGVGTMTIPLLARSDVAEGGPMTRIVSSTGLLASRAFDNLFGSD</sequence>